<dbReference type="EMBL" id="JABDJR010000155">
    <property type="protein sequence ID" value="NNF05924.1"/>
    <property type="molecule type" value="Genomic_DNA"/>
</dbReference>
<dbReference type="InterPro" id="IPR036390">
    <property type="entry name" value="WH_DNA-bd_sf"/>
</dbReference>
<dbReference type="Pfam" id="PF08241">
    <property type="entry name" value="Methyltransf_11"/>
    <property type="match status" value="1"/>
</dbReference>
<dbReference type="PANTHER" id="PTHR43861">
    <property type="entry name" value="TRANS-ACONITATE 2-METHYLTRANSFERASE-RELATED"/>
    <property type="match status" value="1"/>
</dbReference>
<dbReference type="InterPro" id="IPR036388">
    <property type="entry name" value="WH-like_DNA-bd_sf"/>
</dbReference>
<dbReference type="Gene3D" id="1.10.10.10">
    <property type="entry name" value="Winged helix-like DNA-binding domain superfamily/Winged helix DNA-binding domain"/>
    <property type="match status" value="1"/>
</dbReference>
<sequence>MKETTPLSHLKALADPSRLRLLHLLEAHELSVGELTSLLGMTQSRVSGHLAVLREAGLVRDRRQGTSSYYAMEPSGDHAAIWDALRARLPEDPQYHDDTQRLTAYLAQRRERNREFFDRASESWNGNRSESLGHGAGLAALAGLLPQNRVVLDLGTGTGTLLPSLANHLGRVIAVDSSSGMLEQAKVRMAELRINNVSFIHGELESLPIPSHSVDGVVANMVLHHIAEPAQVLREIARVLRPDGRGVIVDFSAHDEQWLLEEERHLWAGFD</sequence>
<evidence type="ECO:0000313" key="2">
    <source>
        <dbReference type="EMBL" id="NNF05924.1"/>
    </source>
</evidence>
<dbReference type="GO" id="GO:0003700">
    <property type="term" value="F:DNA-binding transcription factor activity"/>
    <property type="evidence" value="ECO:0007669"/>
    <property type="project" value="InterPro"/>
</dbReference>
<dbReference type="PROSITE" id="PS50987">
    <property type="entry name" value="HTH_ARSR_2"/>
    <property type="match status" value="1"/>
</dbReference>
<feature type="domain" description="HTH arsR-type" evidence="1">
    <location>
        <begin position="1"/>
        <end position="94"/>
    </location>
</feature>
<dbReference type="InterPro" id="IPR013216">
    <property type="entry name" value="Methyltransf_11"/>
</dbReference>
<dbReference type="AlphaFoldDB" id="A0A7Y2E636"/>
<dbReference type="SUPFAM" id="SSF46785">
    <property type="entry name" value="Winged helix' DNA-binding domain"/>
    <property type="match status" value="1"/>
</dbReference>
<reference evidence="2 3" key="1">
    <citation type="submission" date="2020-03" db="EMBL/GenBank/DDBJ databases">
        <title>Metabolic flexibility allows generalist bacteria to become dominant in a frequently disturbed ecosystem.</title>
        <authorList>
            <person name="Chen Y.-J."/>
            <person name="Leung P.M."/>
            <person name="Bay S.K."/>
            <person name="Hugenholtz P."/>
            <person name="Kessler A.J."/>
            <person name="Shelley G."/>
            <person name="Waite D.W."/>
            <person name="Cook P.L."/>
            <person name="Greening C."/>
        </authorList>
    </citation>
    <scope>NUCLEOTIDE SEQUENCE [LARGE SCALE GENOMIC DNA]</scope>
    <source>
        <strain evidence="2">SS_bin_28</strain>
    </source>
</reference>
<dbReference type="CDD" id="cd02440">
    <property type="entry name" value="AdoMet_MTases"/>
    <property type="match status" value="1"/>
</dbReference>
<dbReference type="SMART" id="SM00418">
    <property type="entry name" value="HTH_ARSR"/>
    <property type="match status" value="1"/>
</dbReference>
<dbReference type="NCBIfam" id="NF033788">
    <property type="entry name" value="HTH_metalloreg"/>
    <property type="match status" value="1"/>
</dbReference>
<comment type="caution">
    <text evidence="2">The sequence shown here is derived from an EMBL/GenBank/DDBJ whole genome shotgun (WGS) entry which is preliminary data.</text>
</comment>
<dbReference type="Proteomes" id="UP000547674">
    <property type="component" value="Unassembled WGS sequence"/>
</dbReference>
<dbReference type="InterPro" id="IPR029063">
    <property type="entry name" value="SAM-dependent_MTases_sf"/>
</dbReference>
<protein>
    <submittedName>
        <fullName evidence="2">Metalloregulator ArsR/SmtB family transcription factor</fullName>
    </submittedName>
</protein>
<evidence type="ECO:0000259" key="1">
    <source>
        <dbReference type="PROSITE" id="PS50987"/>
    </source>
</evidence>
<dbReference type="InterPro" id="IPR011991">
    <property type="entry name" value="ArsR-like_HTH"/>
</dbReference>
<dbReference type="Pfam" id="PF01022">
    <property type="entry name" value="HTH_5"/>
    <property type="match status" value="1"/>
</dbReference>
<proteinExistence type="predicted"/>
<dbReference type="PRINTS" id="PR00778">
    <property type="entry name" value="HTHARSR"/>
</dbReference>
<dbReference type="InterPro" id="IPR001845">
    <property type="entry name" value="HTH_ArsR_DNA-bd_dom"/>
</dbReference>
<dbReference type="SUPFAM" id="SSF53335">
    <property type="entry name" value="S-adenosyl-L-methionine-dependent methyltransferases"/>
    <property type="match status" value="1"/>
</dbReference>
<gene>
    <name evidence="2" type="ORF">HKN21_04125</name>
</gene>
<dbReference type="Gene3D" id="3.40.50.150">
    <property type="entry name" value="Vaccinia Virus protein VP39"/>
    <property type="match status" value="1"/>
</dbReference>
<dbReference type="GO" id="GO:0008757">
    <property type="term" value="F:S-adenosylmethionine-dependent methyltransferase activity"/>
    <property type="evidence" value="ECO:0007669"/>
    <property type="project" value="InterPro"/>
</dbReference>
<organism evidence="2 3">
    <name type="scientific">Eiseniibacteriota bacterium</name>
    <dbReference type="NCBI Taxonomy" id="2212470"/>
    <lineage>
        <taxon>Bacteria</taxon>
        <taxon>Candidatus Eiseniibacteriota</taxon>
    </lineage>
</organism>
<name>A0A7Y2E636_UNCEI</name>
<accession>A0A7Y2E636</accession>
<feature type="non-terminal residue" evidence="2">
    <location>
        <position position="271"/>
    </location>
</feature>
<evidence type="ECO:0000313" key="3">
    <source>
        <dbReference type="Proteomes" id="UP000547674"/>
    </source>
</evidence>
<dbReference type="CDD" id="cd00090">
    <property type="entry name" value="HTH_ARSR"/>
    <property type="match status" value="1"/>
</dbReference>